<accession>A0ABY2S5I9</accession>
<dbReference type="Pfam" id="PF12697">
    <property type="entry name" value="Abhydrolase_6"/>
    <property type="match status" value="1"/>
</dbReference>
<reference evidence="2 3" key="1">
    <citation type="journal article" date="2015" name="Antonie Van Leeuwenhoek">
        <title>Prauserella endophytica sp. nov., an endophytic actinobacterium isolated from Tamarix taklamakanensis.</title>
        <authorList>
            <person name="Liu J.M."/>
            <person name="Habden X."/>
            <person name="Guo L."/>
            <person name="Tuo L."/>
            <person name="Jiang Z.K."/>
            <person name="Liu S.W."/>
            <person name="Liu X.F."/>
            <person name="Chen L."/>
            <person name="Li R.F."/>
            <person name="Zhang Y.Q."/>
            <person name="Sun C.H."/>
        </authorList>
    </citation>
    <scope>NUCLEOTIDE SEQUENCE [LARGE SCALE GENOMIC DNA]</scope>
    <source>
        <strain evidence="2 3">CGMCC 4.7182</strain>
    </source>
</reference>
<dbReference type="Gene3D" id="3.40.50.1820">
    <property type="entry name" value="alpha/beta hydrolase"/>
    <property type="match status" value="1"/>
</dbReference>
<dbReference type="InterPro" id="IPR000073">
    <property type="entry name" value="AB_hydrolase_1"/>
</dbReference>
<sequence length="300" mass="32048">MWSREANIQSWQTWLGEDLGTDRARPAPRRCQHTLTSVPTSTYVDIMVIEKMVDVGGHEICAQILGSGPTVVLDGGGAGQGLGTWGPVPERLADFATVVTYDRAGVGRSGGTQARSVAEQADALRRMLRGLELRLPAVFVGWSYGGLVTQVYAARHPDDVAGLVFVDPTAAGTPPGSALVRSLSFDVAAWLLRARAALGGRNARALRELAVTLGGMQDAMAEAKSTREEYGLPPVPIRVIAAGKRPRMPRAQLDHLTADHEALAGRSPQGRVLVAEHASHQVPYEQPETIVETVREVLAG</sequence>
<evidence type="ECO:0000313" key="2">
    <source>
        <dbReference type="EMBL" id="TKG70983.1"/>
    </source>
</evidence>
<dbReference type="Proteomes" id="UP000309992">
    <property type="component" value="Unassembled WGS sequence"/>
</dbReference>
<dbReference type="SUPFAM" id="SSF53474">
    <property type="entry name" value="alpha/beta-Hydrolases"/>
    <property type="match status" value="1"/>
</dbReference>
<dbReference type="GO" id="GO:0016787">
    <property type="term" value="F:hydrolase activity"/>
    <property type="evidence" value="ECO:0007669"/>
    <property type="project" value="UniProtKB-KW"/>
</dbReference>
<dbReference type="PANTHER" id="PTHR43139:SF52">
    <property type="entry name" value="SI:DKEY-122A22.2"/>
    <property type="match status" value="1"/>
</dbReference>
<dbReference type="InterPro" id="IPR029058">
    <property type="entry name" value="AB_hydrolase_fold"/>
</dbReference>
<evidence type="ECO:0000313" key="3">
    <source>
        <dbReference type="Proteomes" id="UP000309992"/>
    </source>
</evidence>
<name>A0ABY2S5I9_9PSEU</name>
<dbReference type="EMBL" id="SWMS01000007">
    <property type="protein sequence ID" value="TKG70983.1"/>
    <property type="molecule type" value="Genomic_DNA"/>
</dbReference>
<comment type="caution">
    <text evidence="2">The sequence shown here is derived from an EMBL/GenBank/DDBJ whole genome shotgun (WGS) entry which is preliminary data.</text>
</comment>
<organism evidence="2 3">
    <name type="scientific">Prauserella endophytica</name>
    <dbReference type="NCBI Taxonomy" id="1592324"/>
    <lineage>
        <taxon>Bacteria</taxon>
        <taxon>Bacillati</taxon>
        <taxon>Actinomycetota</taxon>
        <taxon>Actinomycetes</taxon>
        <taxon>Pseudonocardiales</taxon>
        <taxon>Pseudonocardiaceae</taxon>
        <taxon>Prauserella</taxon>
        <taxon>Prauserella coralliicola group</taxon>
    </lineage>
</organism>
<feature type="domain" description="AB hydrolase-1" evidence="1">
    <location>
        <begin position="82"/>
        <end position="292"/>
    </location>
</feature>
<protein>
    <submittedName>
        <fullName evidence="2">Alpha/beta hydrolase</fullName>
    </submittedName>
</protein>
<gene>
    <name evidence="2" type="ORF">FCN18_15850</name>
</gene>
<dbReference type="PANTHER" id="PTHR43139">
    <property type="entry name" value="SI:DKEY-122A22.2"/>
    <property type="match status" value="1"/>
</dbReference>
<evidence type="ECO:0000259" key="1">
    <source>
        <dbReference type="Pfam" id="PF12697"/>
    </source>
</evidence>
<proteinExistence type="predicted"/>
<keyword evidence="2" id="KW-0378">Hydrolase</keyword>
<dbReference type="InterPro" id="IPR052370">
    <property type="entry name" value="Meta-cleavage_hydrolase"/>
</dbReference>
<keyword evidence="3" id="KW-1185">Reference proteome</keyword>